<evidence type="ECO:0000313" key="4">
    <source>
        <dbReference type="Proteomes" id="UP000184330"/>
    </source>
</evidence>
<keyword evidence="1" id="KW-0732">Signal</keyword>
<dbReference type="InterPro" id="IPR012334">
    <property type="entry name" value="Pectin_lyas_fold"/>
</dbReference>
<dbReference type="Proteomes" id="UP000184330">
    <property type="component" value="Unassembled WGS sequence"/>
</dbReference>
<dbReference type="InterPro" id="IPR007742">
    <property type="entry name" value="NosD_dom"/>
</dbReference>
<feature type="domain" description="Periplasmic copper-binding protein NosD beta helix" evidence="2">
    <location>
        <begin position="139"/>
        <end position="263"/>
    </location>
</feature>
<dbReference type="AlphaFoldDB" id="A0A1L7X4F7"/>
<accession>A0A1L7X4F7</accession>
<dbReference type="InterPro" id="IPR006626">
    <property type="entry name" value="PbH1"/>
</dbReference>
<name>A0A1L7X4F7_9HELO</name>
<dbReference type="EMBL" id="FJOG01000014">
    <property type="protein sequence ID" value="CZR59897.1"/>
    <property type="molecule type" value="Genomic_DNA"/>
</dbReference>
<dbReference type="NCBIfam" id="TIGR03804">
    <property type="entry name" value="para_beta_helix"/>
    <property type="match status" value="1"/>
</dbReference>
<proteinExistence type="predicted"/>
<dbReference type="InterPro" id="IPR022441">
    <property type="entry name" value="Para_beta_helix_rpt-2"/>
</dbReference>
<evidence type="ECO:0000313" key="3">
    <source>
        <dbReference type="EMBL" id="CZR59897.1"/>
    </source>
</evidence>
<dbReference type="InterPro" id="IPR011050">
    <property type="entry name" value="Pectin_lyase_fold/virulence"/>
</dbReference>
<gene>
    <name evidence="3" type="ORF">PAC_09791</name>
</gene>
<sequence length="358" mass="36945">MTPSLILVTICTTLIGLTDPVSTYPHGSTIHVSPGQSLTIQAAIDSARGGDKIVVEAGTYSEQLTISTNGITIVGHNATIVPPSIPVTNTCSDLAGPGTQAGICITGSEVVLQDLKDFDGEHLKVISVGKLVKDTTVTGFTVNGFSGLNIAVVGAQDASVSRNTVSSSAQYGILTVGSKNSNIKHNTVFSTPGFPFYFIGICMDDVSAVTIAHNDISGYFIGLCVQTSGADIHHNVVHDVCVGAFVDPGTNGANLHDNGFSNTLPGCPPILKYSSGITISGATDTIVKKNKFSGIKNGGQAAALVILDDDTGTVATGNDVEKNTFTDNDLDILEQTMGAGNVVKKNECTLSNPATLCK</sequence>
<feature type="signal peptide" evidence="1">
    <location>
        <begin position="1"/>
        <end position="23"/>
    </location>
</feature>
<keyword evidence="4" id="KW-1185">Reference proteome</keyword>
<protein>
    <recommendedName>
        <fullName evidence="2">Periplasmic copper-binding protein NosD beta helix domain-containing protein</fullName>
    </recommendedName>
</protein>
<evidence type="ECO:0000256" key="1">
    <source>
        <dbReference type="SAM" id="SignalP"/>
    </source>
</evidence>
<organism evidence="3 4">
    <name type="scientific">Phialocephala subalpina</name>
    <dbReference type="NCBI Taxonomy" id="576137"/>
    <lineage>
        <taxon>Eukaryota</taxon>
        <taxon>Fungi</taxon>
        <taxon>Dikarya</taxon>
        <taxon>Ascomycota</taxon>
        <taxon>Pezizomycotina</taxon>
        <taxon>Leotiomycetes</taxon>
        <taxon>Helotiales</taxon>
        <taxon>Mollisiaceae</taxon>
        <taxon>Phialocephala</taxon>
        <taxon>Phialocephala fortinii species complex</taxon>
    </lineage>
</organism>
<reference evidence="3 4" key="1">
    <citation type="submission" date="2016-03" db="EMBL/GenBank/DDBJ databases">
        <authorList>
            <person name="Ploux O."/>
        </authorList>
    </citation>
    <scope>NUCLEOTIDE SEQUENCE [LARGE SCALE GENOMIC DNA]</scope>
    <source>
        <strain evidence="3 4">UAMH 11012</strain>
    </source>
</reference>
<dbReference type="SMART" id="SM00710">
    <property type="entry name" value="PbH1"/>
    <property type="match status" value="6"/>
</dbReference>
<dbReference type="OrthoDB" id="3488255at2759"/>
<dbReference type="Gene3D" id="2.160.20.10">
    <property type="entry name" value="Single-stranded right-handed beta-helix, Pectin lyase-like"/>
    <property type="match status" value="1"/>
</dbReference>
<feature type="chain" id="PRO_5012589245" description="Periplasmic copper-binding protein NosD beta helix domain-containing protein" evidence="1">
    <location>
        <begin position="24"/>
        <end position="358"/>
    </location>
</feature>
<dbReference type="SUPFAM" id="SSF51126">
    <property type="entry name" value="Pectin lyase-like"/>
    <property type="match status" value="1"/>
</dbReference>
<dbReference type="Pfam" id="PF05048">
    <property type="entry name" value="NosD"/>
    <property type="match status" value="1"/>
</dbReference>
<evidence type="ECO:0000259" key="2">
    <source>
        <dbReference type="Pfam" id="PF05048"/>
    </source>
</evidence>